<organism evidence="1 2">
    <name type="scientific">Pleurodeles waltl</name>
    <name type="common">Iberian ribbed newt</name>
    <dbReference type="NCBI Taxonomy" id="8319"/>
    <lineage>
        <taxon>Eukaryota</taxon>
        <taxon>Metazoa</taxon>
        <taxon>Chordata</taxon>
        <taxon>Craniata</taxon>
        <taxon>Vertebrata</taxon>
        <taxon>Euteleostomi</taxon>
        <taxon>Amphibia</taxon>
        <taxon>Batrachia</taxon>
        <taxon>Caudata</taxon>
        <taxon>Salamandroidea</taxon>
        <taxon>Salamandridae</taxon>
        <taxon>Pleurodelinae</taxon>
        <taxon>Pleurodeles</taxon>
    </lineage>
</organism>
<sequence length="79" mass="8627">MDKRAGHSLKDALFILGHWLGNPTSTREGQRGRRTLTQPGIQGTTERYLGGEWRQLAVKTTIAAGSNHDAPGLMGQLSR</sequence>
<dbReference type="Proteomes" id="UP001066276">
    <property type="component" value="Chromosome 3_1"/>
</dbReference>
<gene>
    <name evidence="1" type="ORF">NDU88_001053</name>
</gene>
<evidence type="ECO:0000313" key="2">
    <source>
        <dbReference type="Proteomes" id="UP001066276"/>
    </source>
</evidence>
<dbReference type="AlphaFoldDB" id="A0AAV7U715"/>
<comment type="caution">
    <text evidence="1">The sequence shown here is derived from an EMBL/GenBank/DDBJ whole genome shotgun (WGS) entry which is preliminary data.</text>
</comment>
<reference evidence="1" key="1">
    <citation type="journal article" date="2022" name="bioRxiv">
        <title>Sequencing and chromosome-scale assembly of the giantPleurodeles waltlgenome.</title>
        <authorList>
            <person name="Brown T."/>
            <person name="Elewa A."/>
            <person name="Iarovenko S."/>
            <person name="Subramanian E."/>
            <person name="Araus A.J."/>
            <person name="Petzold A."/>
            <person name="Susuki M."/>
            <person name="Suzuki K.-i.T."/>
            <person name="Hayashi T."/>
            <person name="Toyoda A."/>
            <person name="Oliveira C."/>
            <person name="Osipova E."/>
            <person name="Leigh N.D."/>
            <person name="Simon A."/>
            <person name="Yun M.H."/>
        </authorList>
    </citation>
    <scope>NUCLEOTIDE SEQUENCE</scope>
    <source>
        <strain evidence="1">20211129_DDA</strain>
        <tissue evidence="1">Liver</tissue>
    </source>
</reference>
<protein>
    <submittedName>
        <fullName evidence="1">Uncharacterized protein</fullName>
    </submittedName>
</protein>
<dbReference type="EMBL" id="JANPWB010000005">
    <property type="protein sequence ID" value="KAJ1184245.1"/>
    <property type="molecule type" value="Genomic_DNA"/>
</dbReference>
<keyword evidence="2" id="KW-1185">Reference proteome</keyword>
<evidence type="ECO:0000313" key="1">
    <source>
        <dbReference type="EMBL" id="KAJ1184245.1"/>
    </source>
</evidence>
<proteinExistence type="predicted"/>
<accession>A0AAV7U715</accession>
<name>A0AAV7U715_PLEWA</name>